<accession>A0ABM1F8M8</accession>
<dbReference type="InterPro" id="IPR008914">
    <property type="entry name" value="PEBP"/>
</dbReference>
<comment type="subcellular location">
    <subcellularLocation>
        <location evidence="1">Mitochondrion</location>
    </subcellularLocation>
</comment>
<dbReference type="RefSeq" id="XP_014680799.1">
    <property type="nucleotide sequence ID" value="XM_014825313.1"/>
</dbReference>
<keyword evidence="2" id="KW-0809">Transit peptide</keyword>
<evidence type="ECO:0000256" key="6">
    <source>
        <dbReference type="ARBA" id="ARBA00023274"/>
    </source>
</evidence>
<organism evidence="10 11">
    <name type="scientific">Priapulus caudatus</name>
    <name type="common">Priapulid worm</name>
    <dbReference type="NCBI Taxonomy" id="37621"/>
    <lineage>
        <taxon>Eukaryota</taxon>
        <taxon>Metazoa</taxon>
        <taxon>Ecdysozoa</taxon>
        <taxon>Scalidophora</taxon>
        <taxon>Priapulida</taxon>
        <taxon>Priapulimorpha</taxon>
        <taxon>Priapulimorphida</taxon>
        <taxon>Priapulidae</taxon>
        <taxon>Priapulus</taxon>
    </lineage>
</organism>
<evidence type="ECO:0000256" key="8">
    <source>
        <dbReference type="ARBA" id="ARBA00039444"/>
    </source>
</evidence>
<evidence type="ECO:0000256" key="3">
    <source>
        <dbReference type="ARBA" id="ARBA00022980"/>
    </source>
</evidence>
<dbReference type="PANTHER" id="PTHR11362">
    <property type="entry name" value="PHOSPHATIDYLETHANOLAMINE-BINDING PROTEIN"/>
    <property type="match status" value="1"/>
</dbReference>
<dbReference type="PANTHER" id="PTHR11362:SF133">
    <property type="entry name" value="LARGE RIBOSOMAL SUBUNIT PROTEIN ML38"/>
    <property type="match status" value="1"/>
</dbReference>
<protein>
    <recommendedName>
        <fullName evidence="8">Large ribosomal subunit protein mL38</fullName>
    </recommendedName>
    <alternativeName>
        <fullName evidence="9">39S ribosomal protein L38, mitochondrial</fullName>
    </alternativeName>
</protein>
<evidence type="ECO:0000256" key="5">
    <source>
        <dbReference type="ARBA" id="ARBA00023128"/>
    </source>
</evidence>
<evidence type="ECO:0000313" key="11">
    <source>
        <dbReference type="RefSeq" id="XP_014680799.1"/>
    </source>
</evidence>
<keyword evidence="10" id="KW-1185">Reference proteome</keyword>
<dbReference type="SUPFAM" id="SSF49777">
    <property type="entry name" value="PEBP-like"/>
    <property type="match status" value="1"/>
</dbReference>
<comment type="similarity">
    <text evidence="7">Belongs to the phosphatidylethanolamine-binding protein family. Mitochondrion-specific ribosomal protein mL38 subfamily.</text>
</comment>
<evidence type="ECO:0000313" key="10">
    <source>
        <dbReference type="Proteomes" id="UP000695022"/>
    </source>
</evidence>
<gene>
    <name evidence="11" type="primary">LOC106820758</name>
</gene>
<keyword evidence="3" id="KW-0689">Ribosomal protein</keyword>
<reference evidence="11" key="1">
    <citation type="submission" date="2025-08" db="UniProtKB">
        <authorList>
            <consortium name="RefSeq"/>
        </authorList>
    </citation>
    <scope>IDENTIFICATION</scope>
</reference>
<dbReference type="InterPro" id="IPR036610">
    <property type="entry name" value="PEBP-like_sf"/>
</dbReference>
<keyword evidence="4" id="KW-0175">Coiled coil</keyword>
<dbReference type="Pfam" id="PF01161">
    <property type="entry name" value="PBP"/>
    <property type="match status" value="1"/>
</dbReference>
<name>A0ABM1F8M8_PRICU</name>
<dbReference type="GeneID" id="106820758"/>
<dbReference type="Gene3D" id="3.90.280.10">
    <property type="entry name" value="PEBP-like"/>
    <property type="match status" value="1"/>
</dbReference>
<evidence type="ECO:0000256" key="7">
    <source>
        <dbReference type="ARBA" id="ARBA00038016"/>
    </source>
</evidence>
<dbReference type="Proteomes" id="UP000695022">
    <property type="component" value="Unplaced"/>
</dbReference>
<keyword evidence="5" id="KW-0496">Mitochondrion</keyword>
<keyword evidence="6" id="KW-0687">Ribonucleoprotein</keyword>
<evidence type="ECO:0000256" key="9">
    <source>
        <dbReference type="ARBA" id="ARBA00041206"/>
    </source>
</evidence>
<proteinExistence type="inferred from homology"/>
<evidence type="ECO:0000256" key="2">
    <source>
        <dbReference type="ARBA" id="ARBA00022946"/>
    </source>
</evidence>
<evidence type="ECO:0000256" key="1">
    <source>
        <dbReference type="ARBA" id="ARBA00004173"/>
    </source>
</evidence>
<sequence length="359" mass="41886">MVNIGLPLPKENKEKLKELKKAIIDGRRANHLLEQAARHRTLKVDIDQLENDMKGSAFSKHVRTSAEHYGVYKDLFGPHAYFNPAVALSIAFDYDDDAVSHVFNGNMLKPAECVSAPHIHYEAEKDTLWSIVLTAPDSHLADNKAEYLHWFVGNIEGSTIDTGELLCDFLQPLPLRGTGWHRYVFVLYKQERRIDFASEKRTQPCKSLKERTFHTYDFYKRYEDDITPAGIGFFQADWDSSVSDIFHKTLDMKEPVYEFDSPPLHIAIQRQVPHKQPFNLYLDRYRDPKDIAKEVLTKRFSDRSPFSGEPRRRQFPGIMPWSSLNDRDPLLPSWRKAQIQKERDGRQRYRHIYENRPGP</sequence>
<dbReference type="CDD" id="cd00866">
    <property type="entry name" value="PEBP_euk"/>
    <property type="match status" value="1"/>
</dbReference>
<dbReference type="InterPro" id="IPR035810">
    <property type="entry name" value="PEBP_euk"/>
</dbReference>
<evidence type="ECO:0000256" key="4">
    <source>
        <dbReference type="ARBA" id="ARBA00023054"/>
    </source>
</evidence>